<dbReference type="UniPathway" id="UPA00379">
    <property type="reaction ID" value="UER00551"/>
</dbReference>
<evidence type="ECO:0000259" key="8">
    <source>
        <dbReference type="Pfam" id="PF01979"/>
    </source>
</evidence>
<dbReference type="Pfam" id="PF01979">
    <property type="entry name" value="Amidohydro_1"/>
    <property type="match status" value="1"/>
</dbReference>
<feature type="binding site" evidence="7">
    <location>
        <position position="321"/>
    </location>
    <ligand>
        <name>N-formimidoyl-L-glutamate</name>
        <dbReference type="ChEBI" id="CHEBI:58928"/>
    </ligand>
</feature>
<keyword evidence="6 7" id="KW-0408">Iron</keyword>
<feature type="binding site" evidence="7">
    <location>
        <position position="151"/>
    </location>
    <ligand>
        <name>4-imidazolone-5-propanoate</name>
        <dbReference type="ChEBI" id="CHEBI:77893"/>
    </ligand>
</feature>
<comment type="subcellular location">
    <subcellularLocation>
        <location evidence="7">Cytoplasm</location>
    </subcellularLocation>
</comment>
<comment type="caution">
    <text evidence="9">The sequence shown here is derived from an EMBL/GenBank/DDBJ whole genome shotgun (WGS) entry which is preliminary data.</text>
</comment>
<feature type="binding site" evidence="7">
    <location>
        <position position="151"/>
    </location>
    <ligand>
        <name>N-formimidoyl-L-glutamate</name>
        <dbReference type="ChEBI" id="CHEBI:58928"/>
    </ligand>
</feature>
<evidence type="ECO:0000313" key="9">
    <source>
        <dbReference type="EMBL" id="MBB5234048.1"/>
    </source>
</evidence>
<dbReference type="RefSeq" id="WP_184027359.1">
    <property type="nucleotide sequence ID" value="NZ_JACHFN010000004.1"/>
</dbReference>
<keyword evidence="2 7" id="KW-0479">Metal-binding</keyword>
<dbReference type="PANTHER" id="PTHR42752:SF1">
    <property type="entry name" value="IMIDAZOLONEPROPIONASE-RELATED"/>
    <property type="match status" value="1"/>
</dbReference>
<name>A0A7W8LPR5_9DEIO</name>
<dbReference type="GO" id="GO:0005737">
    <property type="term" value="C:cytoplasm"/>
    <property type="evidence" value="ECO:0007669"/>
    <property type="project" value="UniProtKB-SubCell"/>
</dbReference>
<feature type="binding site" evidence="7">
    <location>
        <position position="88"/>
    </location>
    <ligand>
        <name>4-imidazolone-5-propanoate</name>
        <dbReference type="ChEBI" id="CHEBI:77893"/>
    </ligand>
</feature>
<feature type="binding site" evidence="7">
    <location>
        <position position="319"/>
    </location>
    <ligand>
        <name>N-formimidoyl-L-glutamate</name>
        <dbReference type="ChEBI" id="CHEBI:58928"/>
    </ligand>
</feature>
<comment type="catalytic activity">
    <reaction evidence="7">
        <text>4-imidazolone-5-propanoate + H2O = N-formimidoyl-L-glutamate</text>
        <dbReference type="Rhea" id="RHEA:23660"/>
        <dbReference type="ChEBI" id="CHEBI:15377"/>
        <dbReference type="ChEBI" id="CHEBI:58928"/>
        <dbReference type="ChEBI" id="CHEBI:77893"/>
        <dbReference type="EC" id="3.5.2.7"/>
    </reaction>
</comment>
<keyword evidence="5 7" id="KW-0862">Zinc</keyword>
<keyword evidence="3 7" id="KW-0378">Hydrolase</keyword>
<comment type="similarity">
    <text evidence="7">Belongs to the metallo-dependent hydrolases superfamily. HutI family.</text>
</comment>
<feature type="binding site" evidence="7">
    <location>
        <position position="81"/>
    </location>
    <ligand>
        <name>Zn(2+)</name>
        <dbReference type="ChEBI" id="CHEBI:29105"/>
    </ligand>
</feature>
<feature type="binding site" evidence="7">
    <location>
        <position position="181"/>
    </location>
    <ligand>
        <name>4-imidazolone-5-propanoate</name>
        <dbReference type="ChEBI" id="CHEBI:77893"/>
    </ligand>
</feature>
<feature type="binding site" evidence="7">
    <location>
        <position position="243"/>
    </location>
    <ligand>
        <name>Fe(3+)</name>
        <dbReference type="ChEBI" id="CHEBI:29034"/>
    </ligand>
</feature>
<evidence type="ECO:0000256" key="7">
    <source>
        <dbReference type="HAMAP-Rule" id="MF_00372"/>
    </source>
</evidence>
<feature type="binding site" evidence="7">
    <location>
        <position position="81"/>
    </location>
    <ligand>
        <name>Fe(3+)</name>
        <dbReference type="ChEBI" id="CHEBI:29034"/>
    </ligand>
</feature>
<dbReference type="GO" id="GO:0019557">
    <property type="term" value="P:L-histidine catabolic process to glutamate and formate"/>
    <property type="evidence" value="ECO:0007669"/>
    <property type="project" value="UniProtKB-UniPathway"/>
</dbReference>
<evidence type="ECO:0000256" key="2">
    <source>
        <dbReference type="ARBA" id="ARBA00022723"/>
    </source>
</evidence>
<feature type="binding site" evidence="7">
    <location>
        <position position="317"/>
    </location>
    <ligand>
        <name>Fe(3+)</name>
        <dbReference type="ChEBI" id="CHEBI:29034"/>
    </ligand>
</feature>
<evidence type="ECO:0000256" key="1">
    <source>
        <dbReference type="ARBA" id="ARBA00012864"/>
    </source>
</evidence>
<dbReference type="GO" id="GO:0008270">
    <property type="term" value="F:zinc ion binding"/>
    <property type="evidence" value="ECO:0007669"/>
    <property type="project" value="UniProtKB-UniRule"/>
</dbReference>
<dbReference type="NCBIfam" id="TIGR01224">
    <property type="entry name" value="hutI"/>
    <property type="match status" value="1"/>
</dbReference>
<proteinExistence type="inferred from homology"/>
<feature type="binding site" evidence="7">
    <location>
        <position position="243"/>
    </location>
    <ligand>
        <name>Zn(2+)</name>
        <dbReference type="ChEBI" id="CHEBI:29105"/>
    </ligand>
</feature>
<organism evidence="9 10">
    <name type="scientific">Deinococcus budaensis</name>
    <dbReference type="NCBI Taxonomy" id="1665626"/>
    <lineage>
        <taxon>Bacteria</taxon>
        <taxon>Thermotogati</taxon>
        <taxon>Deinococcota</taxon>
        <taxon>Deinococci</taxon>
        <taxon>Deinococcales</taxon>
        <taxon>Deinococcaceae</taxon>
        <taxon>Deinococcus</taxon>
    </lineage>
</organism>
<feature type="binding site" evidence="7">
    <location>
        <position position="317"/>
    </location>
    <ligand>
        <name>Zn(2+)</name>
        <dbReference type="ChEBI" id="CHEBI:29105"/>
    </ligand>
</feature>
<keyword evidence="7" id="KW-0963">Cytoplasm</keyword>
<feature type="binding site" evidence="7">
    <location>
        <position position="322"/>
    </location>
    <ligand>
        <name>4-imidazolone-5-propanoate</name>
        <dbReference type="ChEBI" id="CHEBI:77893"/>
    </ligand>
</feature>
<dbReference type="Gene3D" id="3.20.20.140">
    <property type="entry name" value="Metal-dependent hydrolases"/>
    <property type="match status" value="1"/>
</dbReference>
<feature type="domain" description="Amidohydrolase-related" evidence="8">
    <location>
        <begin position="71"/>
        <end position="403"/>
    </location>
</feature>
<feature type="binding site" evidence="7">
    <location>
        <position position="79"/>
    </location>
    <ligand>
        <name>Zn(2+)</name>
        <dbReference type="ChEBI" id="CHEBI:29105"/>
    </ligand>
</feature>
<evidence type="ECO:0000256" key="6">
    <source>
        <dbReference type="ARBA" id="ARBA00023004"/>
    </source>
</evidence>
<reference evidence="9 10" key="1">
    <citation type="submission" date="2020-08" db="EMBL/GenBank/DDBJ databases">
        <title>Genomic Encyclopedia of Type Strains, Phase IV (KMG-IV): sequencing the most valuable type-strain genomes for metagenomic binning, comparative biology and taxonomic classification.</title>
        <authorList>
            <person name="Goeker M."/>
        </authorList>
    </citation>
    <scope>NUCLEOTIDE SEQUENCE [LARGE SCALE GENOMIC DNA]</scope>
    <source>
        <strain evidence="9 10">DSM 101791</strain>
    </source>
</reference>
<protein>
    <recommendedName>
        <fullName evidence="1 7">Imidazolonepropionase</fullName>
        <ecNumber evidence="1 7">3.5.2.7</ecNumber>
    </recommendedName>
    <alternativeName>
        <fullName evidence="7">Imidazolone-5-propionate hydrolase</fullName>
    </alternativeName>
</protein>
<comment type="cofactor">
    <cofactor evidence="7">
        <name>Zn(2+)</name>
        <dbReference type="ChEBI" id="CHEBI:29105"/>
    </cofactor>
    <cofactor evidence="7">
        <name>Fe(3+)</name>
        <dbReference type="ChEBI" id="CHEBI:29034"/>
    </cofactor>
    <text evidence="7">Binds 1 zinc or iron ion per subunit.</text>
</comment>
<keyword evidence="4 7" id="KW-0369">Histidine metabolism</keyword>
<dbReference type="GO" id="GO:0019556">
    <property type="term" value="P:L-histidine catabolic process to glutamate and formamide"/>
    <property type="evidence" value="ECO:0007669"/>
    <property type="project" value="UniProtKB-UniRule"/>
</dbReference>
<dbReference type="PANTHER" id="PTHR42752">
    <property type="entry name" value="IMIDAZOLONEPROPIONASE"/>
    <property type="match status" value="1"/>
</dbReference>
<dbReference type="GO" id="GO:0005506">
    <property type="term" value="F:iron ion binding"/>
    <property type="evidence" value="ECO:0007669"/>
    <property type="project" value="UniProtKB-UniRule"/>
</dbReference>
<dbReference type="InterPro" id="IPR011059">
    <property type="entry name" value="Metal-dep_hydrolase_composite"/>
</dbReference>
<sequence>MRGAELTETLFTGIAQLVTPAPGPQRGAGMRELTVLPDAALLVRGGVVAWVGAERDAPAAAHTHGLGGVAVVPGLVDPHTHAVWAGDRLRDFEARAAGVSYEELLARGGGIRSTVRATAAASQAELVALARPRLQALRESGATTVEVKSGYGLDFGAEVRMLEAVRELTAEFTLMPTLLIHVPPTEGHGEYVQAVCGDLIPEVARAGLATAVDVFCEKEAFSVVETRAILEAAKFHGLTAKLHADQFHALGGVDLACDLGALSVDHLEASGEAQIAALAASDTVAILLPGVTLHLGLPAAPGRALVDAGACVAVGSDLNPGSSPVFSAPLVLALAVRLNGLTPAEALSAGTVNAAAALGLRDRGALAPGQRADFLALHSPDWRDLAFALGARPVRDVFVGGKELTP</sequence>
<dbReference type="InterPro" id="IPR006680">
    <property type="entry name" value="Amidohydro-rel"/>
</dbReference>
<feature type="binding site" evidence="7">
    <location>
        <position position="79"/>
    </location>
    <ligand>
        <name>Fe(3+)</name>
        <dbReference type="ChEBI" id="CHEBI:29034"/>
    </ligand>
</feature>
<gene>
    <name evidence="7" type="primary">hutI</name>
    <name evidence="9" type="ORF">HNQ09_001486</name>
</gene>
<dbReference type="SUPFAM" id="SSF51338">
    <property type="entry name" value="Composite domain of metallo-dependent hydrolases"/>
    <property type="match status" value="1"/>
</dbReference>
<dbReference type="InterPro" id="IPR005920">
    <property type="entry name" value="HutI"/>
</dbReference>
<accession>A0A7W8LPR5</accession>
<dbReference type="SUPFAM" id="SSF51556">
    <property type="entry name" value="Metallo-dependent hydrolases"/>
    <property type="match status" value="1"/>
</dbReference>
<dbReference type="HAMAP" id="MF_00372">
    <property type="entry name" value="HutI"/>
    <property type="match status" value="1"/>
</dbReference>
<keyword evidence="10" id="KW-1185">Reference proteome</keyword>
<dbReference type="GO" id="GO:0050480">
    <property type="term" value="F:imidazolonepropionase activity"/>
    <property type="evidence" value="ECO:0007669"/>
    <property type="project" value="UniProtKB-UniRule"/>
</dbReference>
<evidence type="ECO:0000256" key="3">
    <source>
        <dbReference type="ARBA" id="ARBA00022801"/>
    </source>
</evidence>
<feature type="binding site" evidence="7">
    <location>
        <position position="246"/>
    </location>
    <ligand>
        <name>4-imidazolone-5-propanoate</name>
        <dbReference type="ChEBI" id="CHEBI:77893"/>
    </ligand>
</feature>
<dbReference type="EMBL" id="JACHFN010000004">
    <property type="protein sequence ID" value="MBB5234048.1"/>
    <property type="molecule type" value="Genomic_DNA"/>
</dbReference>
<dbReference type="InterPro" id="IPR032466">
    <property type="entry name" value="Metal_Hydrolase"/>
</dbReference>
<evidence type="ECO:0000313" key="10">
    <source>
        <dbReference type="Proteomes" id="UP000525389"/>
    </source>
</evidence>
<dbReference type="EC" id="3.5.2.7" evidence="1 7"/>
<evidence type="ECO:0000256" key="5">
    <source>
        <dbReference type="ARBA" id="ARBA00022833"/>
    </source>
</evidence>
<evidence type="ECO:0000256" key="4">
    <source>
        <dbReference type="ARBA" id="ARBA00022808"/>
    </source>
</evidence>
<comment type="function">
    <text evidence="7">Catalyzes the hydrolytic cleavage of the carbon-nitrogen bond in imidazolone-5-propanoate to yield N-formimidoyl-L-glutamate. It is the third step in the universal histidine degradation pathway.</text>
</comment>
<comment type="pathway">
    <text evidence="7">Amino-acid degradation; L-histidine degradation into L-glutamate; N-formimidoyl-L-glutamate from L-histidine: step 3/3.</text>
</comment>
<dbReference type="AlphaFoldDB" id="A0A7W8LPR5"/>
<dbReference type="Proteomes" id="UP000525389">
    <property type="component" value="Unassembled WGS sequence"/>
</dbReference>
<dbReference type="Gene3D" id="2.30.40.10">
    <property type="entry name" value="Urease, subunit C, domain 1"/>
    <property type="match status" value="1"/>
</dbReference>